<reference evidence="2" key="1">
    <citation type="journal article" date="2019" name="bioRxiv">
        <title>The Genome of the Zebra Mussel, Dreissena polymorpha: A Resource for Invasive Species Research.</title>
        <authorList>
            <person name="McCartney M.A."/>
            <person name="Auch B."/>
            <person name="Kono T."/>
            <person name="Mallez S."/>
            <person name="Zhang Y."/>
            <person name="Obille A."/>
            <person name="Becker A."/>
            <person name="Abrahante J.E."/>
            <person name="Garbe J."/>
            <person name="Badalamenti J.P."/>
            <person name="Herman A."/>
            <person name="Mangelson H."/>
            <person name="Liachko I."/>
            <person name="Sullivan S."/>
            <person name="Sone E.D."/>
            <person name="Koren S."/>
            <person name="Silverstein K.A.T."/>
            <person name="Beckman K.B."/>
            <person name="Gohl D.M."/>
        </authorList>
    </citation>
    <scope>NUCLEOTIDE SEQUENCE</scope>
    <source>
        <strain evidence="2">Duluth1</strain>
        <tissue evidence="2">Whole animal</tissue>
    </source>
</reference>
<dbReference type="Proteomes" id="UP000828390">
    <property type="component" value="Unassembled WGS sequence"/>
</dbReference>
<feature type="region of interest" description="Disordered" evidence="1">
    <location>
        <begin position="1"/>
        <end position="26"/>
    </location>
</feature>
<gene>
    <name evidence="2" type="ORF">DPMN_054674</name>
</gene>
<organism evidence="2 3">
    <name type="scientific">Dreissena polymorpha</name>
    <name type="common">Zebra mussel</name>
    <name type="synonym">Mytilus polymorpha</name>
    <dbReference type="NCBI Taxonomy" id="45954"/>
    <lineage>
        <taxon>Eukaryota</taxon>
        <taxon>Metazoa</taxon>
        <taxon>Spiralia</taxon>
        <taxon>Lophotrochozoa</taxon>
        <taxon>Mollusca</taxon>
        <taxon>Bivalvia</taxon>
        <taxon>Autobranchia</taxon>
        <taxon>Heteroconchia</taxon>
        <taxon>Euheterodonta</taxon>
        <taxon>Imparidentia</taxon>
        <taxon>Neoheterodontei</taxon>
        <taxon>Myida</taxon>
        <taxon>Dreissenoidea</taxon>
        <taxon>Dreissenidae</taxon>
        <taxon>Dreissena</taxon>
    </lineage>
</organism>
<dbReference type="AlphaFoldDB" id="A0A9D4CQ37"/>
<proteinExistence type="predicted"/>
<reference evidence="2" key="2">
    <citation type="submission" date="2020-11" db="EMBL/GenBank/DDBJ databases">
        <authorList>
            <person name="McCartney M.A."/>
            <person name="Auch B."/>
            <person name="Kono T."/>
            <person name="Mallez S."/>
            <person name="Becker A."/>
            <person name="Gohl D.M."/>
            <person name="Silverstein K.A.T."/>
            <person name="Koren S."/>
            <person name="Bechman K.B."/>
            <person name="Herman A."/>
            <person name="Abrahante J.E."/>
            <person name="Garbe J."/>
        </authorList>
    </citation>
    <scope>NUCLEOTIDE SEQUENCE</scope>
    <source>
        <strain evidence="2">Duluth1</strain>
        <tissue evidence="2">Whole animal</tissue>
    </source>
</reference>
<evidence type="ECO:0000256" key="1">
    <source>
        <dbReference type="SAM" id="MobiDB-lite"/>
    </source>
</evidence>
<feature type="compositionally biased region" description="Basic and acidic residues" evidence="1">
    <location>
        <begin position="1"/>
        <end position="10"/>
    </location>
</feature>
<dbReference type="EMBL" id="JAIWYP010000012">
    <property type="protein sequence ID" value="KAH3728714.1"/>
    <property type="molecule type" value="Genomic_DNA"/>
</dbReference>
<comment type="caution">
    <text evidence="2">The sequence shown here is derived from an EMBL/GenBank/DDBJ whole genome shotgun (WGS) entry which is preliminary data.</text>
</comment>
<name>A0A9D4CQ37_DREPO</name>
<accession>A0A9D4CQ37</accession>
<evidence type="ECO:0000313" key="3">
    <source>
        <dbReference type="Proteomes" id="UP000828390"/>
    </source>
</evidence>
<protein>
    <submittedName>
        <fullName evidence="2">Uncharacterized protein</fullName>
    </submittedName>
</protein>
<evidence type="ECO:0000313" key="2">
    <source>
        <dbReference type="EMBL" id="KAH3728714.1"/>
    </source>
</evidence>
<sequence>MSVECHRRSGDTAVANTRANRRRGPARTDVRLKFYLLPMGDPPPRVKGKSAQEQLIAVHHSCGFGYPNRSARRVSLPIHSTTQEV</sequence>
<keyword evidence="3" id="KW-1185">Reference proteome</keyword>